<keyword evidence="3 7" id="KW-0812">Transmembrane</keyword>
<dbReference type="Pfam" id="PF07690">
    <property type="entry name" value="MFS_1"/>
    <property type="match status" value="1"/>
</dbReference>
<dbReference type="SUPFAM" id="SSF103473">
    <property type="entry name" value="MFS general substrate transporter"/>
    <property type="match status" value="1"/>
</dbReference>
<feature type="compositionally biased region" description="Basic and acidic residues" evidence="6">
    <location>
        <begin position="21"/>
        <end position="33"/>
    </location>
</feature>
<dbReference type="InterPro" id="IPR036259">
    <property type="entry name" value="MFS_trans_sf"/>
</dbReference>
<dbReference type="InterPro" id="IPR011701">
    <property type="entry name" value="MFS"/>
</dbReference>
<keyword evidence="4 7" id="KW-1133">Transmembrane helix</keyword>
<feature type="transmembrane region" description="Helical" evidence="7">
    <location>
        <begin position="312"/>
        <end position="336"/>
    </location>
</feature>
<protein>
    <recommendedName>
        <fullName evidence="8">Major facilitator superfamily (MFS) profile domain-containing protein</fullName>
    </recommendedName>
</protein>
<feature type="transmembrane region" description="Helical" evidence="7">
    <location>
        <begin position="513"/>
        <end position="537"/>
    </location>
</feature>
<feature type="domain" description="Major facilitator superfamily (MFS) profile" evidence="8">
    <location>
        <begin position="142"/>
        <end position="612"/>
    </location>
</feature>
<proteinExistence type="predicted"/>
<dbReference type="PRINTS" id="PR01035">
    <property type="entry name" value="TCRTETA"/>
</dbReference>
<comment type="subcellular location">
    <subcellularLocation>
        <location evidence="1">Membrane</location>
        <topology evidence="1">Multi-pass membrane protein</topology>
    </subcellularLocation>
</comment>
<dbReference type="Proteomes" id="UP000646827">
    <property type="component" value="Unassembled WGS sequence"/>
</dbReference>
<evidence type="ECO:0000256" key="5">
    <source>
        <dbReference type="ARBA" id="ARBA00023136"/>
    </source>
</evidence>
<dbReference type="Gene3D" id="1.20.1250.20">
    <property type="entry name" value="MFS general substrate transporter like domains"/>
    <property type="match status" value="1"/>
</dbReference>
<gene>
    <name evidence="9" type="ORF">INT45_001456</name>
</gene>
<sequence>MNQDVLSKSYTDSLNSYLSQHQDDPLNDHDNYGRRPSYTNASVQSNLSNMIGISRTPSMANYYQTMTGGNSSSSTTTPFNNNMTKKESMNEILPENAILSRTNTVTTAASIPYEDDGDSYHNYDPEATAAYDDEPTPLPKMQMFIVCIILFSEPMTSTILLPFIYFMLKDFNLSDDETEIGAYAGWITSIFFFAQLCTAMQFGRYSDKHGRRPVLLLGLIGNSISACSFGLSKSIWWAMGSRAFCGFINGNAGVARSMLAEITDGTNRATAFSLFGLTWGLGIIGPALGGYLSNPVERFPTLFGGNAFLKEYPYFLPCFVSSLGSFFGFFIAYFYLRESNPVVLARKRSEQQGERQTLLGGRSSGETVFTENGDENDIDNIKQQEQQQESPKLSMITKTTYIIIFGYAIFAFHAMVFDEVLPLYFSTPRYAGGLGTDTTEIAKALSIAGIQQLTAQFLIYPRLNRIMPTLSMARFALIMFFPVYILFPELTTLQRWLATTMLSEFTQVWVFRVSYMILICVRYFGCCLAFTSMMILVSNSSDSAILGMVNGFCQSCLSFVRGLGPTIGGTLWSLSLKEGNPYPFDRHLVYYLIGILTLYGVFQSYQIPNSLSIGGRTKRK</sequence>
<dbReference type="AlphaFoldDB" id="A0A8H7VQN9"/>
<dbReference type="EMBL" id="JAEPRB010000030">
    <property type="protein sequence ID" value="KAG2225233.1"/>
    <property type="molecule type" value="Genomic_DNA"/>
</dbReference>
<dbReference type="PROSITE" id="PS50850">
    <property type="entry name" value="MFS"/>
    <property type="match status" value="1"/>
</dbReference>
<comment type="caution">
    <text evidence="9">The sequence shown here is derived from an EMBL/GenBank/DDBJ whole genome shotgun (WGS) entry which is preliminary data.</text>
</comment>
<dbReference type="PANTHER" id="PTHR23504">
    <property type="entry name" value="MAJOR FACILITATOR SUPERFAMILY DOMAIN-CONTAINING PROTEIN 10"/>
    <property type="match status" value="1"/>
</dbReference>
<dbReference type="GO" id="GO:0022857">
    <property type="term" value="F:transmembrane transporter activity"/>
    <property type="evidence" value="ECO:0007669"/>
    <property type="project" value="InterPro"/>
</dbReference>
<dbReference type="OrthoDB" id="419616at2759"/>
<dbReference type="GO" id="GO:0016020">
    <property type="term" value="C:membrane"/>
    <property type="evidence" value="ECO:0007669"/>
    <property type="project" value="UniProtKB-SubCell"/>
</dbReference>
<accession>A0A8H7VQN9</accession>
<evidence type="ECO:0000256" key="3">
    <source>
        <dbReference type="ARBA" id="ARBA00022692"/>
    </source>
</evidence>
<feature type="transmembrane region" description="Helical" evidence="7">
    <location>
        <begin position="472"/>
        <end position="493"/>
    </location>
</feature>
<feature type="transmembrane region" description="Helical" evidence="7">
    <location>
        <begin position="401"/>
        <end position="421"/>
    </location>
</feature>
<evidence type="ECO:0000256" key="7">
    <source>
        <dbReference type="SAM" id="Phobius"/>
    </source>
</evidence>
<evidence type="ECO:0000259" key="8">
    <source>
        <dbReference type="PROSITE" id="PS50850"/>
    </source>
</evidence>
<organism evidence="9 10">
    <name type="scientific">Circinella minor</name>
    <dbReference type="NCBI Taxonomy" id="1195481"/>
    <lineage>
        <taxon>Eukaryota</taxon>
        <taxon>Fungi</taxon>
        <taxon>Fungi incertae sedis</taxon>
        <taxon>Mucoromycota</taxon>
        <taxon>Mucoromycotina</taxon>
        <taxon>Mucoromycetes</taxon>
        <taxon>Mucorales</taxon>
        <taxon>Lichtheimiaceae</taxon>
        <taxon>Circinella</taxon>
    </lineage>
</organism>
<keyword evidence="5 7" id="KW-0472">Membrane</keyword>
<feature type="transmembrane region" description="Helical" evidence="7">
    <location>
        <begin position="544"/>
        <end position="568"/>
    </location>
</feature>
<evidence type="ECO:0000256" key="6">
    <source>
        <dbReference type="SAM" id="MobiDB-lite"/>
    </source>
</evidence>
<feature type="transmembrane region" description="Helical" evidence="7">
    <location>
        <begin position="588"/>
        <end position="608"/>
    </location>
</feature>
<evidence type="ECO:0000256" key="1">
    <source>
        <dbReference type="ARBA" id="ARBA00004141"/>
    </source>
</evidence>
<feature type="region of interest" description="Disordered" evidence="6">
    <location>
        <begin position="17"/>
        <end position="43"/>
    </location>
</feature>
<evidence type="ECO:0000313" key="10">
    <source>
        <dbReference type="Proteomes" id="UP000646827"/>
    </source>
</evidence>
<feature type="transmembrane region" description="Helical" evidence="7">
    <location>
        <begin position="144"/>
        <end position="168"/>
    </location>
</feature>
<reference evidence="9 10" key="1">
    <citation type="submission" date="2020-12" db="EMBL/GenBank/DDBJ databases">
        <title>Metabolic potential, ecology and presence of endohyphal bacteria is reflected in genomic diversity of Mucoromycotina.</title>
        <authorList>
            <person name="Muszewska A."/>
            <person name="Okrasinska A."/>
            <person name="Steczkiewicz K."/>
            <person name="Drgas O."/>
            <person name="Orlowska M."/>
            <person name="Perlinska-Lenart U."/>
            <person name="Aleksandrzak-Piekarczyk T."/>
            <person name="Szatraj K."/>
            <person name="Zielenkiewicz U."/>
            <person name="Pilsyk S."/>
            <person name="Malc E."/>
            <person name="Mieczkowski P."/>
            <person name="Kruszewska J.S."/>
            <person name="Biernat P."/>
            <person name="Pawlowska J."/>
        </authorList>
    </citation>
    <scope>NUCLEOTIDE SEQUENCE [LARGE SCALE GENOMIC DNA]</scope>
    <source>
        <strain evidence="9 10">CBS 142.35</strain>
    </source>
</reference>
<evidence type="ECO:0000256" key="4">
    <source>
        <dbReference type="ARBA" id="ARBA00022989"/>
    </source>
</evidence>
<keyword evidence="10" id="KW-1185">Reference proteome</keyword>
<dbReference type="InterPro" id="IPR001958">
    <property type="entry name" value="Tet-R_TetA/multi-R_MdtG-like"/>
</dbReference>
<feature type="region of interest" description="Disordered" evidence="6">
    <location>
        <begin position="363"/>
        <end position="386"/>
    </location>
</feature>
<name>A0A8H7VQN9_9FUNG</name>
<feature type="transmembrane region" description="Helical" evidence="7">
    <location>
        <begin position="180"/>
        <end position="202"/>
    </location>
</feature>
<dbReference type="InterPro" id="IPR020846">
    <property type="entry name" value="MFS_dom"/>
</dbReference>
<keyword evidence="2" id="KW-0813">Transport</keyword>
<evidence type="ECO:0000256" key="2">
    <source>
        <dbReference type="ARBA" id="ARBA00022448"/>
    </source>
</evidence>
<dbReference type="PANTHER" id="PTHR23504:SF15">
    <property type="entry name" value="MAJOR FACILITATOR SUPERFAMILY (MFS) PROFILE DOMAIN-CONTAINING PROTEIN"/>
    <property type="match status" value="1"/>
</dbReference>
<dbReference type="CDD" id="cd17330">
    <property type="entry name" value="MFS_SLC46_TetA_like"/>
    <property type="match status" value="1"/>
</dbReference>
<feature type="transmembrane region" description="Helical" evidence="7">
    <location>
        <begin position="271"/>
        <end position="292"/>
    </location>
</feature>
<evidence type="ECO:0000313" key="9">
    <source>
        <dbReference type="EMBL" id="KAG2225233.1"/>
    </source>
</evidence>